<protein>
    <recommendedName>
        <fullName evidence="4">TMhelix containing protein</fullName>
    </recommendedName>
</protein>
<name>A0ABQ1WE10_9FLAO</name>
<evidence type="ECO:0000313" key="3">
    <source>
        <dbReference type="Proteomes" id="UP000605733"/>
    </source>
</evidence>
<evidence type="ECO:0000256" key="1">
    <source>
        <dbReference type="SAM" id="Phobius"/>
    </source>
</evidence>
<gene>
    <name evidence="2" type="ORF">GCM10011532_04530</name>
</gene>
<keyword evidence="3" id="KW-1185">Reference proteome</keyword>
<reference evidence="3" key="1">
    <citation type="journal article" date="2019" name="Int. J. Syst. Evol. Microbiol.">
        <title>The Global Catalogue of Microorganisms (GCM) 10K type strain sequencing project: providing services to taxonomists for standard genome sequencing and annotation.</title>
        <authorList>
            <consortium name="The Broad Institute Genomics Platform"/>
            <consortium name="The Broad Institute Genome Sequencing Center for Infectious Disease"/>
            <person name="Wu L."/>
            <person name="Ma J."/>
        </authorList>
    </citation>
    <scope>NUCLEOTIDE SEQUENCE [LARGE SCALE GENOMIC DNA]</scope>
    <source>
        <strain evidence="3">CGMCC 1.15422</strain>
    </source>
</reference>
<feature type="transmembrane region" description="Helical" evidence="1">
    <location>
        <begin position="9"/>
        <end position="28"/>
    </location>
</feature>
<keyword evidence="1" id="KW-0812">Transmembrane</keyword>
<keyword evidence="1" id="KW-0472">Membrane</keyword>
<dbReference type="Proteomes" id="UP000605733">
    <property type="component" value="Unassembled WGS sequence"/>
</dbReference>
<accession>A0ABQ1WE10</accession>
<proteinExistence type="predicted"/>
<comment type="caution">
    <text evidence="2">The sequence shown here is derived from an EMBL/GenBank/DDBJ whole genome shotgun (WGS) entry which is preliminary data.</text>
</comment>
<dbReference type="EMBL" id="BMIX01000001">
    <property type="protein sequence ID" value="GGG24374.1"/>
    <property type="molecule type" value="Genomic_DNA"/>
</dbReference>
<feature type="transmembrane region" description="Helical" evidence="1">
    <location>
        <begin position="34"/>
        <end position="54"/>
    </location>
</feature>
<organism evidence="2 3">
    <name type="scientific">Christiangramia forsetii</name>
    <dbReference type="NCBI Taxonomy" id="411153"/>
    <lineage>
        <taxon>Bacteria</taxon>
        <taxon>Pseudomonadati</taxon>
        <taxon>Bacteroidota</taxon>
        <taxon>Flavobacteriia</taxon>
        <taxon>Flavobacteriales</taxon>
        <taxon>Flavobacteriaceae</taxon>
        <taxon>Christiangramia</taxon>
    </lineage>
</organism>
<dbReference type="RefSeq" id="WP_011710278.1">
    <property type="nucleotide sequence ID" value="NZ_BMIX01000001.1"/>
</dbReference>
<evidence type="ECO:0008006" key="4">
    <source>
        <dbReference type="Google" id="ProtNLM"/>
    </source>
</evidence>
<keyword evidence="1" id="KW-1133">Transmembrane helix</keyword>
<evidence type="ECO:0000313" key="2">
    <source>
        <dbReference type="EMBL" id="GGG24374.1"/>
    </source>
</evidence>
<sequence length="62" mass="6814">MNNLKLEYIVKAVVGILILGGSFYLKNAGKLSDAVFQGIVVFLYPSIVGVAEYFKTMNAKKE</sequence>